<dbReference type="KEGG" id="acl:ACL_1267"/>
<sequence>MKWKSLIGNAIDLCKKNLINESLVNRFETLIFYNIDNKFDFREKLKKTVEEQEK</sequence>
<organism evidence="1 2">
    <name type="scientific">Acholeplasma laidlawii (strain PG-8A)</name>
    <dbReference type="NCBI Taxonomy" id="441768"/>
    <lineage>
        <taxon>Bacteria</taxon>
        <taxon>Bacillati</taxon>
        <taxon>Mycoplasmatota</taxon>
        <taxon>Mollicutes</taxon>
        <taxon>Acholeplasmatales</taxon>
        <taxon>Acholeplasmataceae</taxon>
        <taxon>Acholeplasma</taxon>
    </lineage>
</organism>
<reference evidence="1 2" key="1">
    <citation type="journal article" date="2011" name="J. Bacteriol.">
        <title>Complete genome and proteome of Acholeplasma laidlawii.</title>
        <authorList>
            <person name="Lazarev V.N."/>
            <person name="Levitskii S.A."/>
            <person name="Basovskii Y.I."/>
            <person name="Chukin M.M."/>
            <person name="Akopian T.A."/>
            <person name="Vereshchagin V.V."/>
            <person name="Kostrjukova E.S."/>
            <person name="Kovaleva G.Y."/>
            <person name="Kazanov M.D."/>
            <person name="Malko D.B."/>
            <person name="Vitreschak A.G."/>
            <person name="Sernova N.V."/>
            <person name="Gelfand M.S."/>
            <person name="Demina I.A."/>
            <person name="Serebryakova M.V."/>
            <person name="Galyamina M.A."/>
            <person name="Vtyurin N.N."/>
            <person name="Rogov S.I."/>
            <person name="Alexeev D.G."/>
            <person name="Ladygina V.G."/>
            <person name="Govorun V.M."/>
        </authorList>
    </citation>
    <scope>NUCLEOTIDE SEQUENCE [LARGE SCALE GENOMIC DNA]</scope>
    <source>
        <strain evidence="1 2">PG-8A</strain>
    </source>
</reference>
<name>A9NHN6_ACHLI</name>
<dbReference type="AlphaFoldDB" id="A9NHN6"/>
<accession>A9NHN6</accession>
<keyword evidence="2" id="KW-1185">Reference proteome</keyword>
<evidence type="ECO:0000313" key="2">
    <source>
        <dbReference type="Proteomes" id="UP000008558"/>
    </source>
</evidence>
<dbReference type="Proteomes" id="UP000008558">
    <property type="component" value="Chromosome"/>
</dbReference>
<dbReference type="HOGENOM" id="CLU_3039328_0_0_14"/>
<proteinExistence type="predicted"/>
<dbReference type="EMBL" id="CP000896">
    <property type="protein sequence ID" value="ABX81866.1"/>
    <property type="molecule type" value="Genomic_DNA"/>
</dbReference>
<dbReference type="STRING" id="441768.ACL_1267"/>
<evidence type="ECO:0000313" key="1">
    <source>
        <dbReference type="EMBL" id="ABX81866.1"/>
    </source>
</evidence>
<gene>
    <name evidence="1" type="ordered locus">ACL_1267</name>
</gene>
<protein>
    <submittedName>
        <fullName evidence="1">Uncharacterized protein</fullName>
    </submittedName>
</protein>